<evidence type="ECO:0000256" key="1">
    <source>
        <dbReference type="ARBA" id="ARBA00003689"/>
    </source>
</evidence>
<keyword evidence="5" id="KW-0677">Repeat</keyword>
<dbReference type="Gene3D" id="2.60.20.10">
    <property type="entry name" value="Crystallins"/>
    <property type="match status" value="2"/>
</dbReference>
<dbReference type="Pfam" id="PF00030">
    <property type="entry name" value="Crystall"/>
    <property type="match status" value="2"/>
</dbReference>
<keyword evidence="11" id="KW-1185">Reference proteome</keyword>
<proteinExistence type="inferred from homology"/>
<evidence type="ECO:0000256" key="3">
    <source>
        <dbReference type="ARBA" id="ARBA00019518"/>
    </source>
</evidence>
<dbReference type="InterPro" id="IPR001064">
    <property type="entry name" value="Beta/gamma_crystallin"/>
</dbReference>
<name>A0A671TSC7_SPAAU</name>
<dbReference type="SMART" id="SM00247">
    <property type="entry name" value="XTALbg"/>
    <property type="match status" value="2"/>
</dbReference>
<keyword evidence="4" id="KW-0273">Eye lens protein</keyword>
<evidence type="ECO:0000313" key="10">
    <source>
        <dbReference type="Ensembl" id="ENSSAUP00010004919.1"/>
    </source>
</evidence>
<dbReference type="Ensembl" id="ENSSAUT00010005311.1">
    <property type="protein sequence ID" value="ENSSAUP00010004919.1"/>
    <property type="gene ID" value="ENSSAUG00010002465.1"/>
</dbReference>
<dbReference type="PROSITE" id="PS50915">
    <property type="entry name" value="CRYSTALLIN_BETA_GAMMA"/>
    <property type="match status" value="2"/>
</dbReference>
<feature type="region of interest" description="Disordered" evidence="8">
    <location>
        <begin position="54"/>
        <end position="78"/>
    </location>
</feature>
<dbReference type="PRINTS" id="PR01367">
    <property type="entry name" value="BGCRYSTALLIN"/>
</dbReference>
<evidence type="ECO:0000256" key="5">
    <source>
        <dbReference type="ARBA" id="ARBA00022737"/>
    </source>
</evidence>
<feature type="domain" description="Beta/gamma crystallin 'Greek key'" evidence="9">
    <location>
        <begin position="143"/>
        <end position="187"/>
    </location>
</feature>
<dbReference type="InParanoid" id="A0A671TSC7"/>
<comment type="subunit">
    <text evidence="6">Homo/heterodimer, or complexes of higher-order. The structure of beta-crystallin oligomers seems to be stabilized through interactions between the N-terminal arms.</text>
</comment>
<dbReference type="GO" id="GO:0002088">
    <property type="term" value="P:lens development in camera-type eye"/>
    <property type="evidence" value="ECO:0007669"/>
    <property type="project" value="TreeGrafter"/>
</dbReference>
<dbReference type="SUPFAM" id="SSF49695">
    <property type="entry name" value="gamma-Crystallin-like"/>
    <property type="match status" value="1"/>
</dbReference>
<dbReference type="GeneTree" id="ENSGT00940000158425"/>
<accession>A0A671TSC7</accession>
<gene>
    <name evidence="10" type="primary">CRYBB3</name>
    <name evidence="10" type="synonym">LOC115583926</name>
</gene>
<dbReference type="AlphaFoldDB" id="A0A671TSC7"/>
<evidence type="ECO:0000256" key="2">
    <source>
        <dbReference type="ARBA" id="ARBA00009646"/>
    </source>
</evidence>
<evidence type="ECO:0000259" key="9">
    <source>
        <dbReference type="PROSITE" id="PS50915"/>
    </source>
</evidence>
<organism evidence="10 11">
    <name type="scientific">Sparus aurata</name>
    <name type="common">Gilthead sea bream</name>
    <dbReference type="NCBI Taxonomy" id="8175"/>
    <lineage>
        <taxon>Eukaryota</taxon>
        <taxon>Metazoa</taxon>
        <taxon>Chordata</taxon>
        <taxon>Craniata</taxon>
        <taxon>Vertebrata</taxon>
        <taxon>Euteleostomi</taxon>
        <taxon>Actinopterygii</taxon>
        <taxon>Neopterygii</taxon>
        <taxon>Teleostei</taxon>
        <taxon>Neoteleostei</taxon>
        <taxon>Acanthomorphata</taxon>
        <taxon>Eupercaria</taxon>
        <taxon>Spariformes</taxon>
        <taxon>Sparidae</taxon>
        <taxon>Sparus</taxon>
    </lineage>
</organism>
<feature type="domain" description="Beta/gamma crystallin 'Greek key'" evidence="9">
    <location>
        <begin position="235"/>
        <end position="277"/>
    </location>
</feature>
<reference evidence="10" key="2">
    <citation type="submission" date="2025-08" db="UniProtKB">
        <authorList>
            <consortium name="Ensembl"/>
        </authorList>
    </citation>
    <scope>IDENTIFICATION</scope>
</reference>
<dbReference type="Proteomes" id="UP000472265">
    <property type="component" value="Chromosome 6"/>
</dbReference>
<dbReference type="FunFam" id="2.60.20.10:FF:000005">
    <property type="entry name" value="Crystallin, beta B1"/>
    <property type="match status" value="1"/>
</dbReference>
<dbReference type="GO" id="GO:0007601">
    <property type="term" value="P:visual perception"/>
    <property type="evidence" value="ECO:0007669"/>
    <property type="project" value="TreeGrafter"/>
</dbReference>
<reference evidence="10" key="3">
    <citation type="submission" date="2025-09" db="UniProtKB">
        <authorList>
            <consortium name="Ensembl"/>
        </authorList>
    </citation>
    <scope>IDENTIFICATION</scope>
</reference>
<comment type="function">
    <text evidence="1">Crystallins are the dominant structural components of the vertebrate eye lens.</text>
</comment>
<sequence length="310" mass="35319">MGRAGQRLPVCQGQRGKPIEKQCDGHNGCDRLAASTGFLLLWPEINHKYPHWPQPTARQASTPTHTLTLRQTGKREKKEKRRRAWLVRGAILPLSDGPSSLTLSLSPLLSYENFRGKKVELSGECKDAFEKTQRIGSVIVESGPWVGFERPGYAGEQFVLEKGEYPRWSAWTNCQSFYSLCSFRPLKVDSADHKFHLFENAGYEGRKMEIVDDDVPSLWAYGFQDRVASAKVINGTWVGYMYPGYRGRQYVFEQGEFKHWNDWGATAPQIQSVRRVRDMQWHKRGTSYTNWGKLKAACQSLIATLCPLLA</sequence>
<evidence type="ECO:0000256" key="8">
    <source>
        <dbReference type="SAM" id="MobiDB-lite"/>
    </source>
</evidence>
<dbReference type="PANTHER" id="PTHR11818">
    <property type="entry name" value="BETA/GAMMA CRYSTALLIN"/>
    <property type="match status" value="1"/>
</dbReference>
<comment type="similarity">
    <text evidence="2">Belongs to the beta/gamma-crystallin family.</text>
</comment>
<feature type="compositionally biased region" description="Polar residues" evidence="8">
    <location>
        <begin position="56"/>
        <end position="71"/>
    </location>
</feature>
<dbReference type="GO" id="GO:0005212">
    <property type="term" value="F:structural constituent of eye lens"/>
    <property type="evidence" value="ECO:0007669"/>
    <property type="project" value="UniProtKB-KW"/>
</dbReference>
<evidence type="ECO:0000256" key="4">
    <source>
        <dbReference type="ARBA" id="ARBA00022613"/>
    </source>
</evidence>
<protein>
    <recommendedName>
        <fullName evidence="3">Beta-crystallin B3</fullName>
    </recommendedName>
    <alternativeName>
        <fullName evidence="7">Beta-B3 crystallin</fullName>
    </alternativeName>
</protein>
<evidence type="ECO:0000313" key="11">
    <source>
        <dbReference type="Proteomes" id="UP000472265"/>
    </source>
</evidence>
<evidence type="ECO:0000256" key="6">
    <source>
        <dbReference type="ARBA" id="ARBA00025922"/>
    </source>
</evidence>
<dbReference type="InterPro" id="IPR050252">
    <property type="entry name" value="Beta/Gamma-Crystallin"/>
</dbReference>
<reference evidence="10" key="1">
    <citation type="submission" date="2021-04" db="EMBL/GenBank/DDBJ databases">
        <authorList>
            <consortium name="Wellcome Sanger Institute Data Sharing"/>
        </authorList>
    </citation>
    <scope>NUCLEOTIDE SEQUENCE [LARGE SCALE GENOMIC DNA]</scope>
</reference>
<dbReference type="PANTHER" id="PTHR11818:SF13">
    <property type="entry name" value="BETA-CRYSTALLIN B3"/>
    <property type="match status" value="1"/>
</dbReference>
<dbReference type="InterPro" id="IPR011024">
    <property type="entry name" value="G_crystallin-like"/>
</dbReference>
<evidence type="ECO:0000256" key="7">
    <source>
        <dbReference type="ARBA" id="ARBA00032629"/>
    </source>
</evidence>